<dbReference type="PRINTS" id="PR01217">
    <property type="entry name" value="PRICHEXTENSN"/>
</dbReference>
<keyword evidence="3" id="KW-0732">Signal</keyword>
<keyword evidence="5" id="KW-1185">Reference proteome</keyword>
<accession>A0ABT5DUN0</accession>
<reference evidence="4 5" key="1">
    <citation type="submission" date="2022-11" db="EMBL/GenBank/DDBJ databases">
        <title>Minimal conservation of predation-associated metabolite biosynthetic gene clusters underscores biosynthetic potential of Myxococcota including descriptions for ten novel species: Archangium lansinium sp. nov., Myxococcus landrumus sp. nov., Nannocystis bai.</title>
        <authorList>
            <person name="Ahearne A."/>
            <person name="Stevens C."/>
            <person name="Dowd S."/>
        </authorList>
    </citation>
    <scope>NUCLEOTIDE SEQUENCE [LARGE SCALE GENOMIC DNA]</scope>
    <source>
        <strain evidence="4 5">BB15-2</strain>
    </source>
</reference>
<dbReference type="Proteomes" id="UP001221686">
    <property type="component" value="Unassembled WGS sequence"/>
</dbReference>
<organism evidence="4 5">
    <name type="scientific">Nannocystis bainbridge</name>
    <dbReference type="NCBI Taxonomy" id="2995303"/>
    <lineage>
        <taxon>Bacteria</taxon>
        <taxon>Pseudomonadati</taxon>
        <taxon>Myxococcota</taxon>
        <taxon>Polyangia</taxon>
        <taxon>Nannocystales</taxon>
        <taxon>Nannocystaceae</taxon>
        <taxon>Nannocystis</taxon>
    </lineage>
</organism>
<feature type="chain" id="PRO_5045683487" evidence="3">
    <location>
        <begin position="27"/>
        <end position="592"/>
    </location>
</feature>
<dbReference type="InterPro" id="IPR023614">
    <property type="entry name" value="Porin_dom_sf"/>
</dbReference>
<sequence length="592" mass="63694">MIFSRRTHPVAWLGALVLAYPQVAAAAPSVSIEIEDEDDAPPPPTKSPRPTPAPTSPSNPPTSPPSNPPTPSKSPSSPTTSTAPATASKSPTTAPATPANQSTSPAAPPPAPATPDLDAVPIEEPVAEPPRQPDPELTGLREQLAAVQARLDTVENERRVEKAEHLKSRARNPFVRVGDVGRAEIAPTHIGFGPGAGVSQWGVRLSGYIQSQYQWSQLSEDQIQQGGATLNQNRFMVRRGRLRISGDWKWVAFDFELDGSTTRGPFVGVRQANLSFVWRNPDAARPPYLMVTAGLTEAPFGHELRLGQREMMFMERSLGSLAFFPGPVDVGVRVRGGIAAFRYDLAVMNGTPLDDRAGARNTTDPTRAPDYIGRFGFAARPGKHALSGGVSLLYGTGFHRGSQATKNRLEWSDLNENGAIDTGELVAVPGQAATPSLNFRRWAVGADFQVGLRSKAGWTQILAEGTIASNLDRDLIVADPVVVGADLRELHGYVAVIQELFGRAVVGGRYDYYDPNTDLLDRRRGEFVPKAAAIHTISPIVGALLPPGWIPGVRGRLVLQYDAVLDALGRDSRGVPANLKNDQFIVRLQGEF</sequence>
<feature type="compositionally biased region" description="Pro residues" evidence="2">
    <location>
        <begin position="41"/>
        <end position="72"/>
    </location>
</feature>
<evidence type="ECO:0000313" key="5">
    <source>
        <dbReference type="Proteomes" id="UP001221686"/>
    </source>
</evidence>
<dbReference type="RefSeq" id="WP_272085245.1">
    <property type="nucleotide sequence ID" value="NZ_JAQNDL010000001.1"/>
</dbReference>
<feature type="compositionally biased region" description="Low complexity" evidence="2">
    <location>
        <begin position="73"/>
        <end position="105"/>
    </location>
</feature>
<evidence type="ECO:0000256" key="2">
    <source>
        <dbReference type="SAM" id="MobiDB-lite"/>
    </source>
</evidence>
<keyword evidence="1" id="KW-0175">Coiled coil</keyword>
<protein>
    <submittedName>
        <fullName evidence="4">Porin</fullName>
    </submittedName>
</protein>
<gene>
    <name evidence="4" type="ORF">POL25_07615</name>
</gene>
<feature type="coiled-coil region" evidence="1">
    <location>
        <begin position="137"/>
        <end position="164"/>
    </location>
</feature>
<evidence type="ECO:0000313" key="4">
    <source>
        <dbReference type="EMBL" id="MDC0716754.1"/>
    </source>
</evidence>
<dbReference type="Gene3D" id="2.40.160.10">
    <property type="entry name" value="Porin"/>
    <property type="match status" value="1"/>
</dbReference>
<feature type="region of interest" description="Disordered" evidence="2">
    <location>
        <begin position="30"/>
        <end position="118"/>
    </location>
</feature>
<dbReference type="InterPro" id="IPR010870">
    <property type="entry name" value="Porin_O/P"/>
</dbReference>
<dbReference type="PROSITE" id="PS00018">
    <property type="entry name" value="EF_HAND_1"/>
    <property type="match status" value="1"/>
</dbReference>
<dbReference type="EMBL" id="JAQNDL010000001">
    <property type="protein sequence ID" value="MDC0716754.1"/>
    <property type="molecule type" value="Genomic_DNA"/>
</dbReference>
<name>A0ABT5DUN0_9BACT</name>
<feature type="signal peptide" evidence="3">
    <location>
        <begin position="1"/>
        <end position="26"/>
    </location>
</feature>
<comment type="caution">
    <text evidence="4">The sequence shown here is derived from an EMBL/GenBank/DDBJ whole genome shotgun (WGS) entry which is preliminary data.</text>
</comment>
<dbReference type="SUPFAM" id="SSF56935">
    <property type="entry name" value="Porins"/>
    <property type="match status" value="1"/>
</dbReference>
<evidence type="ECO:0000256" key="1">
    <source>
        <dbReference type="SAM" id="Coils"/>
    </source>
</evidence>
<dbReference type="InterPro" id="IPR018247">
    <property type="entry name" value="EF_Hand_1_Ca_BS"/>
</dbReference>
<evidence type="ECO:0000256" key="3">
    <source>
        <dbReference type="SAM" id="SignalP"/>
    </source>
</evidence>
<dbReference type="Pfam" id="PF07396">
    <property type="entry name" value="Porin_O_P"/>
    <property type="match status" value="1"/>
</dbReference>
<proteinExistence type="predicted"/>